<dbReference type="CDD" id="cd18138">
    <property type="entry name" value="HLD_clamp_pol_III_delta"/>
    <property type="match status" value="1"/>
</dbReference>
<dbReference type="InterPro" id="IPR005790">
    <property type="entry name" value="DNA_polIII_delta"/>
</dbReference>
<dbReference type="GO" id="GO:0003887">
    <property type="term" value="F:DNA-directed DNA polymerase activity"/>
    <property type="evidence" value="ECO:0007669"/>
    <property type="project" value="UniProtKB-UniRule"/>
</dbReference>
<evidence type="ECO:0000256" key="7">
    <source>
        <dbReference type="ARBA" id="ARBA00034754"/>
    </source>
</evidence>
<dbReference type="GO" id="GO:0006261">
    <property type="term" value="P:DNA-templated DNA replication"/>
    <property type="evidence" value="ECO:0007669"/>
    <property type="project" value="TreeGrafter"/>
</dbReference>
<evidence type="ECO:0000256" key="5">
    <source>
        <dbReference type="ARBA" id="ARBA00022705"/>
    </source>
</evidence>
<evidence type="ECO:0000259" key="10">
    <source>
        <dbReference type="Pfam" id="PF06144"/>
    </source>
</evidence>
<evidence type="ECO:0000256" key="9">
    <source>
        <dbReference type="NCBIfam" id="TIGR01128"/>
    </source>
</evidence>
<dbReference type="Gene3D" id="1.20.272.10">
    <property type="match status" value="1"/>
</dbReference>
<dbReference type="GO" id="GO:0009360">
    <property type="term" value="C:DNA polymerase III complex"/>
    <property type="evidence" value="ECO:0007669"/>
    <property type="project" value="UniProtKB-UniRule"/>
</dbReference>
<comment type="caution">
    <text evidence="12">The sequence shown here is derived from an EMBL/GenBank/DDBJ whole genome shotgun (WGS) entry which is preliminary data.</text>
</comment>
<evidence type="ECO:0000256" key="6">
    <source>
        <dbReference type="ARBA" id="ARBA00022932"/>
    </source>
</evidence>
<proteinExistence type="inferred from homology"/>
<dbReference type="Proteomes" id="UP000030428">
    <property type="component" value="Unassembled WGS sequence"/>
</dbReference>
<evidence type="ECO:0000256" key="8">
    <source>
        <dbReference type="ARBA" id="ARBA00049244"/>
    </source>
</evidence>
<evidence type="ECO:0000256" key="1">
    <source>
        <dbReference type="ARBA" id="ARBA00012417"/>
    </source>
</evidence>
<keyword evidence="6" id="KW-0239">DNA-directed DNA polymerase</keyword>
<reference evidence="12 13" key="1">
    <citation type="journal article" date="2016" name="Front. Microbiol.">
        <title>Single-Cell (Meta-)Genomics of a Dimorphic Candidatus Thiomargarita nelsonii Reveals Genomic Plasticity.</title>
        <authorList>
            <person name="Flood B.E."/>
            <person name="Fliss P."/>
            <person name="Jones D.S."/>
            <person name="Dick G.J."/>
            <person name="Jain S."/>
            <person name="Kaster A.K."/>
            <person name="Winkel M."/>
            <person name="Mussmann M."/>
            <person name="Bailey J."/>
        </authorList>
    </citation>
    <scope>NUCLEOTIDE SEQUENCE [LARGE SCALE GENOMIC DNA]</scope>
    <source>
        <strain evidence="12">Hydrate Ridge</strain>
    </source>
</reference>
<dbReference type="PANTHER" id="PTHR34388">
    <property type="entry name" value="DNA POLYMERASE III SUBUNIT DELTA"/>
    <property type="match status" value="1"/>
</dbReference>
<dbReference type="SUPFAM" id="SSF48019">
    <property type="entry name" value="post-AAA+ oligomerization domain-like"/>
    <property type="match status" value="1"/>
</dbReference>
<keyword evidence="4" id="KW-0548">Nucleotidyltransferase</keyword>
<name>A0A0A6RUD2_9GAMM</name>
<organism evidence="12 13">
    <name type="scientific">Candidatus Thiomargarita nelsonii</name>
    <dbReference type="NCBI Taxonomy" id="1003181"/>
    <lineage>
        <taxon>Bacteria</taxon>
        <taxon>Pseudomonadati</taxon>
        <taxon>Pseudomonadota</taxon>
        <taxon>Gammaproteobacteria</taxon>
        <taxon>Thiotrichales</taxon>
        <taxon>Thiotrichaceae</taxon>
        <taxon>Thiomargarita</taxon>
    </lineage>
</organism>
<dbReference type="InterPro" id="IPR027417">
    <property type="entry name" value="P-loop_NTPase"/>
</dbReference>
<dbReference type="PANTHER" id="PTHR34388:SF1">
    <property type="entry name" value="DNA POLYMERASE III SUBUNIT DELTA"/>
    <property type="match status" value="1"/>
</dbReference>
<dbReference type="Pfam" id="PF14840">
    <property type="entry name" value="DNA_pol3_delt_C"/>
    <property type="match status" value="1"/>
</dbReference>
<dbReference type="InterPro" id="IPR010372">
    <property type="entry name" value="DNA_pol3_delta_N"/>
</dbReference>
<dbReference type="Pfam" id="PF06144">
    <property type="entry name" value="DNA_pol3_delta"/>
    <property type="match status" value="1"/>
</dbReference>
<keyword evidence="5" id="KW-0235">DNA replication</keyword>
<dbReference type="NCBIfam" id="TIGR01128">
    <property type="entry name" value="holA"/>
    <property type="match status" value="1"/>
</dbReference>
<evidence type="ECO:0000256" key="3">
    <source>
        <dbReference type="ARBA" id="ARBA00022679"/>
    </source>
</evidence>
<comment type="catalytic activity">
    <reaction evidence="8">
        <text>DNA(n) + a 2'-deoxyribonucleoside 5'-triphosphate = DNA(n+1) + diphosphate</text>
        <dbReference type="Rhea" id="RHEA:22508"/>
        <dbReference type="Rhea" id="RHEA-COMP:17339"/>
        <dbReference type="Rhea" id="RHEA-COMP:17340"/>
        <dbReference type="ChEBI" id="CHEBI:33019"/>
        <dbReference type="ChEBI" id="CHEBI:61560"/>
        <dbReference type="ChEBI" id="CHEBI:173112"/>
        <dbReference type="EC" id="2.7.7.7"/>
    </reaction>
</comment>
<protein>
    <recommendedName>
        <fullName evidence="2 9">DNA polymerase III subunit delta</fullName>
        <ecNumber evidence="1 9">2.7.7.7</ecNumber>
    </recommendedName>
</protein>
<accession>A0A0A6RUD2</accession>
<evidence type="ECO:0000256" key="4">
    <source>
        <dbReference type="ARBA" id="ARBA00022695"/>
    </source>
</evidence>
<dbReference type="AlphaFoldDB" id="A0A0A6RUD2"/>
<dbReference type="SUPFAM" id="SSF52540">
    <property type="entry name" value="P-loop containing nucleoside triphosphate hydrolases"/>
    <property type="match status" value="1"/>
</dbReference>
<evidence type="ECO:0000313" key="12">
    <source>
        <dbReference type="EMBL" id="KHD07471.1"/>
    </source>
</evidence>
<dbReference type="InterPro" id="IPR008921">
    <property type="entry name" value="DNA_pol3_clamp-load_cplx_C"/>
</dbReference>
<dbReference type="Gene3D" id="1.10.8.60">
    <property type="match status" value="1"/>
</dbReference>
<dbReference type="EC" id="2.7.7.7" evidence="1 9"/>
<comment type="similarity">
    <text evidence="7">Belongs to the DNA polymerase HolA subunit family.</text>
</comment>
<sequence>MKLKAAQLSNHLKRQGLSPIYLLTGDEPLQMMECADILRSFARQQGFNERVVLSVESKYDWENLEEQADSFSLFANKRLLEIRLGAHSPGTDGTKALIAYSDKPPPDAILLITTDKLDTKKQKTKWFKILSERSVLIQIWPLNVSELPGWITQRMRQSGLQASPEAINIIAERAEGHLLACTQEIEKLHLLYGKGQIDTAQVLDAVVDSARFDVFNWVDTVLTGDVPRFVRQLQGLQAEGVEVIVVAWALNKEIRNLCYMTYTLQSGQSIAQILKTYRIWARRQNAISRAIKRYSKPQRWRQFLRDTVQIDRMIKGLESGNPWDELQQLSLQIAGVKLFS</sequence>
<feature type="domain" description="DNA polymerase III delta N-terminal" evidence="10">
    <location>
        <begin position="21"/>
        <end position="138"/>
    </location>
</feature>
<gene>
    <name evidence="12" type="ORF">PN36_18935</name>
</gene>
<evidence type="ECO:0000259" key="11">
    <source>
        <dbReference type="Pfam" id="PF14840"/>
    </source>
</evidence>
<dbReference type="EMBL" id="JSZA02000076">
    <property type="protein sequence ID" value="KHD07471.1"/>
    <property type="molecule type" value="Genomic_DNA"/>
</dbReference>
<dbReference type="Gene3D" id="3.40.50.300">
    <property type="entry name" value="P-loop containing nucleotide triphosphate hydrolases"/>
    <property type="match status" value="1"/>
</dbReference>
<evidence type="ECO:0000256" key="2">
    <source>
        <dbReference type="ARBA" id="ARBA00017703"/>
    </source>
</evidence>
<feature type="domain" description="DNA polymerase III subunit delta C-terminal" evidence="11">
    <location>
        <begin position="215"/>
        <end position="335"/>
    </location>
</feature>
<dbReference type="GO" id="GO:0003677">
    <property type="term" value="F:DNA binding"/>
    <property type="evidence" value="ECO:0007669"/>
    <property type="project" value="InterPro"/>
</dbReference>
<keyword evidence="13" id="KW-1185">Reference proteome</keyword>
<keyword evidence="3" id="KW-0808">Transferase</keyword>
<dbReference type="InterPro" id="IPR032780">
    <property type="entry name" value="DNA_pol3_delt_C"/>
</dbReference>
<evidence type="ECO:0000313" key="13">
    <source>
        <dbReference type="Proteomes" id="UP000030428"/>
    </source>
</evidence>